<keyword evidence="7" id="KW-0966">Cell projection</keyword>
<evidence type="ECO:0000256" key="5">
    <source>
        <dbReference type="ARBA" id="ARBA00074183"/>
    </source>
</evidence>
<proteinExistence type="predicted"/>
<reference evidence="7 8" key="1">
    <citation type="journal article" date="2020" name="Nature">
        <title>Six reference-quality genomes reveal evolution of bat adaptations.</title>
        <authorList>
            <person name="Jebb D."/>
            <person name="Huang Z."/>
            <person name="Pippel M."/>
            <person name="Hughes G.M."/>
            <person name="Lavrichenko K."/>
            <person name="Devanna P."/>
            <person name="Winkler S."/>
            <person name="Jermiin L.S."/>
            <person name="Skirmuntt E.C."/>
            <person name="Katzourakis A."/>
            <person name="Burkitt-Gray L."/>
            <person name="Ray D.A."/>
            <person name="Sullivan K.A.M."/>
            <person name="Roscito J.G."/>
            <person name="Kirilenko B.M."/>
            <person name="Davalos L.M."/>
            <person name="Corthals A.P."/>
            <person name="Power M.L."/>
            <person name="Jones G."/>
            <person name="Ransome R.D."/>
            <person name="Dechmann D.K.N."/>
            <person name="Locatelli A.G."/>
            <person name="Puechmaille S.J."/>
            <person name="Fedrigo O."/>
            <person name="Jarvis E.D."/>
            <person name="Hiller M."/>
            <person name="Vernes S.C."/>
            <person name="Myers E.W."/>
            <person name="Teeling E.C."/>
        </authorList>
    </citation>
    <scope>NUCLEOTIDE SEQUENCE [LARGE SCALE GENOMIC DNA]</scope>
    <source>
        <strain evidence="7">MMolMol1</strain>
        <tissue evidence="7">Muscle</tissue>
    </source>
</reference>
<evidence type="ECO:0000313" key="7">
    <source>
        <dbReference type="EMBL" id="KAF6477291.1"/>
    </source>
</evidence>
<evidence type="ECO:0000313" key="8">
    <source>
        <dbReference type="Proteomes" id="UP000550707"/>
    </source>
</evidence>
<feature type="region of interest" description="Disordered" evidence="6">
    <location>
        <begin position="167"/>
        <end position="203"/>
    </location>
</feature>
<dbReference type="EMBL" id="JACASF010000005">
    <property type="protein sequence ID" value="KAF6477291.1"/>
    <property type="molecule type" value="Genomic_DNA"/>
</dbReference>
<evidence type="ECO:0000256" key="2">
    <source>
        <dbReference type="ARBA" id="ARBA00022737"/>
    </source>
</evidence>
<sequence>MKLTRKMVLSRAKASELNNVRKLNCWGSRLTDISICREMPSLEVITLSVNSVSTLEPVSRCQQLSELYLRRNRIASLAELSHLKGLPRLRVLWLAENPCCGADPHLYRMTVLRNLPNLQKLDNQAVTEEELSRALLEGEEVTAPSREGTGNGRPELSYALSAVHTTAETQGDPLTYGEEEASSVQGQLSLKPPARDQRAAVSSRKHRNNVLTAILLLLRDLDTEELEVVHQTVVGRLQALHRQELQEDME</sequence>
<dbReference type="GO" id="GO:0007010">
    <property type="term" value="P:cytoskeleton organization"/>
    <property type="evidence" value="ECO:0007669"/>
    <property type="project" value="TreeGrafter"/>
</dbReference>
<dbReference type="SUPFAM" id="SSF52058">
    <property type="entry name" value="L domain-like"/>
    <property type="match status" value="1"/>
</dbReference>
<dbReference type="FunFam" id="3.80.10.10:FF:000094">
    <property type="entry name" value="protein C21orf2 isoform X1"/>
    <property type="match status" value="1"/>
</dbReference>
<dbReference type="InterPro" id="IPR001611">
    <property type="entry name" value="Leu-rich_rpt"/>
</dbReference>
<keyword evidence="8" id="KW-1185">Reference proteome</keyword>
<keyword evidence="7" id="KW-0969">Cilium</keyword>
<dbReference type="InterPro" id="IPR032675">
    <property type="entry name" value="LRR_dom_sf"/>
</dbReference>
<evidence type="ECO:0000256" key="4">
    <source>
        <dbReference type="ARBA" id="ARBA00062587"/>
    </source>
</evidence>
<dbReference type="GO" id="GO:0097733">
    <property type="term" value="C:photoreceptor cell cilium"/>
    <property type="evidence" value="ECO:0007669"/>
    <property type="project" value="UniProtKB-ARBA"/>
</dbReference>
<comment type="caution">
    <text evidence="7">The sequence shown here is derived from an EMBL/GenBank/DDBJ whole genome shotgun (WGS) entry which is preliminary data.</text>
</comment>
<evidence type="ECO:0000256" key="1">
    <source>
        <dbReference type="ARBA" id="ARBA00022614"/>
    </source>
</evidence>
<dbReference type="AlphaFoldDB" id="A0A7J8HZ53"/>
<keyword evidence="2" id="KW-0677">Repeat</keyword>
<protein>
    <recommendedName>
        <fullName evidence="5">Cilia- and flagella-associated protein 410</fullName>
    </recommendedName>
</protein>
<keyword evidence="7" id="KW-0282">Flagellum</keyword>
<feature type="region of interest" description="Disordered" evidence="6">
    <location>
        <begin position="135"/>
        <end position="155"/>
    </location>
</feature>
<dbReference type="PANTHER" id="PTHR18849">
    <property type="entry name" value="LEUCINE RICH REPEAT PROTEIN"/>
    <property type="match status" value="1"/>
</dbReference>
<dbReference type="GO" id="GO:0036064">
    <property type="term" value="C:ciliary basal body"/>
    <property type="evidence" value="ECO:0007669"/>
    <property type="project" value="UniProtKB-ARBA"/>
</dbReference>
<dbReference type="OrthoDB" id="1517790at2759"/>
<dbReference type="Proteomes" id="UP000550707">
    <property type="component" value="Unassembled WGS sequence"/>
</dbReference>
<comment type="function">
    <text evidence="3">Plays a role in cilia formation and/or maintenance. Plays a role in the regulation of cell morphology and cytoskeletal organization. Involved in DNA damage repair.</text>
</comment>
<dbReference type="PROSITE" id="PS51450">
    <property type="entry name" value="LRR"/>
    <property type="match status" value="1"/>
</dbReference>
<dbReference type="InParanoid" id="A0A7J8HZ53"/>
<evidence type="ECO:0000256" key="3">
    <source>
        <dbReference type="ARBA" id="ARBA00053373"/>
    </source>
</evidence>
<accession>A0A7J8HZ53</accession>
<gene>
    <name evidence="7" type="ORF">HJG59_002744</name>
</gene>
<dbReference type="FunCoup" id="A0A7J8HZ53">
    <property type="interactions" value="979"/>
</dbReference>
<keyword evidence="1" id="KW-0433">Leucine-rich repeat</keyword>
<name>A0A7J8HZ53_MOLMO</name>
<evidence type="ECO:0000256" key="6">
    <source>
        <dbReference type="SAM" id="MobiDB-lite"/>
    </source>
</evidence>
<dbReference type="PANTHER" id="PTHR18849:SF0">
    <property type="entry name" value="CILIA- AND FLAGELLA-ASSOCIATED PROTEIN 410-RELATED"/>
    <property type="match status" value="1"/>
</dbReference>
<organism evidence="7 8">
    <name type="scientific">Molossus molossus</name>
    <name type="common">Pallas' mastiff bat</name>
    <name type="synonym">Vespertilio molossus</name>
    <dbReference type="NCBI Taxonomy" id="27622"/>
    <lineage>
        <taxon>Eukaryota</taxon>
        <taxon>Metazoa</taxon>
        <taxon>Chordata</taxon>
        <taxon>Craniata</taxon>
        <taxon>Vertebrata</taxon>
        <taxon>Euteleostomi</taxon>
        <taxon>Mammalia</taxon>
        <taxon>Eutheria</taxon>
        <taxon>Laurasiatheria</taxon>
        <taxon>Chiroptera</taxon>
        <taxon>Yangochiroptera</taxon>
        <taxon>Molossidae</taxon>
        <taxon>Molossus</taxon>
    </lineage>
</organism>
<dbReference type="Gene3D" id="3.80.10.10">
    <property type="entry name" value="Ribonuclease Inhibitor"/>
    <property type="match status" value="1"/>
</dbReference>
<comment type="subunit">
    <text evidence="4">Found in a complex with CFAP410, NEK1 and SPATA7. Interacts with NEK1.</text>
</comment>